<organism evidence="1 2">
    <name type="scientific">Actinotalea fermentans</name>
    <dbReference type="NCBI Taxonomy" id="43671"/>
    <lineage>
        <taxon>Bacteria</taxon>
        <taxon>Bacillati</taxon>
        <taxon>Actinomycetota</taxon>
        <taxon>Actinomycetes</taxon>
        <taxon>Micrococcales</taxon>
        <taxon>Cellulomonadaceae</taxon>
        <taxon>Actinotalea</taxon>
    </lineage>
</organism>
<protein>
    <submittedName>
        <fullName evidence="1">Uncharacterized protein</fullName>
    </submittedName>
</protein>
<dbReference type="Proteomes" id="UP000321484">
    <property type="component" value="Unassembled WGS sequence"/>
</dbReference>
<gene>
    <name evidence="1" type="ORF">AFE02nite_28950</name>
</gene>
<comment type="caution">
    <text evidence="1">The sequence shown here is derived from an EMBL/GenBank/DDBJ whole genome shotgun (WGS) entry which is preliminary data.</text>
</comment>
<proteinExistence type="predicted"/>
<name>A0A511Z119_9CELL</name>
<accession>A0A511Z119</accession>
<dbReference type="RefSeq" id="WP_052114117.1">
    <property type="nucleotide sequence ID" value="NZ_BJYK01000009.1"/>
</dbReference>
<evidence type="ECO:0000313" key="1">
    <source>
        <dbReference type="EMBL" id="GEN81161.1"/>
    </source>
</evidence>
<dbReference type="OrthoDB" id="4936366at2"/>
<keyword evidence="2" id="KW-1185">Reference proteome</keyword>
<reference evidence="1 2" key="1">
    <citation type="submission" date="2019-07" db="EMBL/GenBank/DDBJ databases">
        <title>Whole genome shotgun sequence of Actinotalea fermentans NBRC 105374.</title>
        <authorList>
            <person name="Hosoyama A."/>
            <person name="Uohara A."/>
            <person name="Ohji S."/>
            <person name="Ichikawa N."/>
        </authorList>
    </citation>
    <scope>NUCLEOTIDE SEQUENCE [LARGE SCALE GENOMIC DNA]</scope>
    <source>
        <strain evidence="1 2">NBRC 105374</strain>
    </source>
</reference>
<sequence>MTATEQIRDAWAAVLREQWRLETVETVWLRPGDWYHPAVDALTEALAAGSSPAAAAYRLGQVRGAAGVGVAETLDDVGVLYRLVGRDPSLEVVRSLCEGWASSLEASPVQASCIDPESGLPTLEYLSVRLGETYGAARKHAHHAFVTHCLVLVDVAAGEIAPWRRMARSAAMGRALTAALAPGHPMAALGGGAFAVLVARDYDLGETVRRMRDQVNEHAEALHITDLVRTPPRIWIEPLPETHDAAVDLLHHLRR</sequence>
<dbReference type="EMBL" id="BJYK01000009">
    <property type="protein sequence ID" value="GEN81161.1"/>
    <property type="molecule type" value="Genomic_DNA"/>
</dbReference>
<evidence type="ECO:0000313" key="2">
    <source>
        <dbReference type="Proteomes" id="UP000321484"/>
    </source>
</evidence>
<dbReference type="AlphaFoldDB" id="A0A511Z119"/>